<reference evidence="2" key="1">
    <citation type="submission" date="2021-06" db="EMBL/GenBank/DDBJ databases">
        <authorList>
            <person name="Kallberg Y."/>
            <person name="Tangrot J."/>
            <person name="Rosling A."/>
        </authorList>
    </citation>
    <scope>NUCLEOTIDE SEQUENCE</scope>
    <source>
        <strain evidence="2">UK204</strain>
    </source>
</reference>
<dbReference type="Proteomes" id="UP000789570">
    <property type="component" value="Unassembled WGS sequence"/>
</dbReference>
<dbReference type="EMBL" id="CAJVPQ010003216">
    <property type="protein sequence ID" value="CAG8621179.1"/>
    <property type="molecule type" value="Genomic_DNA"/>
</dbReference>
<accession>A0A9N9D3H9</accession>
<dbReference type="AlphaFoldDB" id="A0A9N9D3H9"/>
<dbReference type="OrthoDB" id="10514702at2759"/>
<evidence type="ECO:0000256" key="1">
    <source>
        <dbReference type="SAM" id="Coils"/>
    </source>
</evidence>
<organism evidence="2 3">
    <name type="scientific">Funneliformis caledonium</name>
    <dbReference type="NCBI Taxonomy" id="1117310"/>
    <lineage>
        <taxon>Eukaryota</taxon>
        <taxon>Fungi</taxon>
        <taxon>Fungi incertae sedis</taxon>
        <taxon>Mucoromycota</taxon>
        <taxon>Glomeromycotina</taxon>
        <taxon>Glomeromycetes</taxon>
        <taxon>Glomerales</taxon>
        <taxon>Glomeraceae</taxon>
        <taxon>Funneliformis</taxon>
    </lineage>
</organism>
<keyword evidence="3" id="KW-1185">Reference proteome</keyword>
<protein>
    <submittedName>
        <fullName evidence="2">10675_t:CDS:1</fullName>
    </submittedName>
</protein>
<feature type="coiled-coil region" evidence="1">
    <location>
        <begin position="30"/>
        <end position="57"/>
    </location>
</feature>
<gene>
    <name evidence="2" type="ORF">FCALED_LOCUS9563</name>
</gene>
<keyword evidence="1" id="KW-0175">Coiled coil</keyword>
<proteinExistence type="predicted"/>
<evidence type="ECO:0000313" key="3">
    <source>
        <dbReference type="Proteomes" id="UP000789570"/>
    </source>
</evidence>
<sequence length="91" mass="10869">MDLSLKINKIISQFKDILFNKSDSEFDQKIEDKTIALKKLLKKEEEITKEIERLRKKYNFEIVKKQTDLRKIVKVLISKLKDNLQDARSDD</sequence>
<evidence type="ECO:0000313" key="2">
    <source>
        <dbReference type="EMBL" id="CAG8621179.1"/>
    </source>
</evidence>
<comment type="caution">
    <text evidence="2">The sequence shown here is derived from an EMBL/GenBank/DDBJ whole genome shotgun (WGS) entry which is preliminary data.</text>
</comment>
<name>A0A9N9D3H9_9GLOM</name>